<dbReference type="AlphaFoldDB" id="A0A931N711"/>
<feature type="domain" description="Phospholipid/glycerol acyltransferase" evidence="1">
    <location>
        <begin position="57"/>
        <end position="173"/>
    </location>
</feature>
<dbReference type="SUPFAM" id="SSF69593">
    <property type="entry name" value="Glycerol-3-phosphate (1)-acyltransferase"/>
    <property type="match status" value="1"/>
</dbReference>
<keyword evidence="2" id="KW-0808">Transferase</keyword>
<dbReference type="EMBL" id="JADMLG010000026">
    <property type="protein sequence ID" value="MBH0781564.1"/>
    <property type="molecule type" value="Genomic_DNA"/>
</dbReference>
<sequence>MTTTDSASAASLSDGAPMRITFGPDDLRRVDRLVAPMRAWFSPRFYGLDNIPAEGPVLLVANHSMIAFDCGLLMTEIMHRHGRVVRGLGDHALMDRPAIRRAVQRIGGVRGTRENMRILLSRGEIVLVLPGGSAEAIRRKHERYALKWKGRTGFAEVAIETGARIVPVAMVGANDAYDVVVDGEHPLMWPMRWYAARRDRSAITMPIFRGLGPTLIPKPQRFYYSFGEPIDATRWRGAGEGALELQSAVRVAVEKEFAFLFAERDQDPGRTMSGRGRQALSSYVRGLRRG</sequence>
<keyword evidence="3" id="KW-1185">Reference proteome</keyword>
<organism evidence="2 3">
    <name type="scientific">Nocardia bovistercoris</name>
    <dbReference type="NCBI Taxonomy" id="2785916"/>
    <lineage>
        <taxon>Bacteria</taxon>
        <taxon>Bacillati</taxon>
        <taxon>Actinomycetota</taxon>
        <taxon>Actinomycetes</taxon>
        <taxon>Mycobacteriales</taxon>
        <taxon>Nocardiaceae</taxon>
        <taxon>Nocardia</taxon>
    </lineage>
</organism>
<dbReference type="InterPro" id="IPR016676">
    <property type="entry name" value="P_lipid/glycerol_AcTrfase_prd"/>
</dbReference>
<dbReference type="PANTHER" id="PTHR22753">
    <property type="entry name" value="TRANSMEMBRANE PROTEIN 68"/>
    <property type="match status" value="1"/>
</dbReference>
<dbReference type="SMART" id="SM00563">
    <property type="entry name" value="PlsC"/>
    <property type="match status" value="1"/>
</dbReference>
<name>A0A931N711_9NOCA</name>
<comment type="caution">
    <text evidence="2">The sequence shown here is derived from an EMBL/GenBank/DDBJ whole genome shotgun (WGS) entry which is preliminary data.</text>
</comment>
<accession>A0A931N711</accession>
<evidence type="ECO:0000313" key="3">
    <source>
        <dbReference type="Proteomes" id="UP000655751"/>
    </source>
</evidence>
<keyword evidence="2" id="KW-0012">Acyltransferase</keyword>
<dbReference type="Pfam" id="PF01553">
    <property type="entry name" value="Acyltransferase"/>
    <property type="match status" value="1"/>
</dbReference>
<dbReference type="Proteomes" id="UP000655751">
    <property type="component" value="Unassembled WGS sequence"/>
</dbReference>
<evidence type="ECO:0000313" key="2">
    <source>
        <dbReference type="EMBL" id="MBH0781564.1"/>
    </source>
</evidence>
<evidence type="ECO:0000259" key="1">
    <source>
        <dbReference type="SMART" id="SM00563"/>
    </source>
</evidence>
<dbReference type="PANTHER" id="PTHR22753:SF14">
    <property type="entry name" value="MONOACYLGLYCEROL_DIACYLGLYCEROL O-ACYLTRANSFERASE"/>
    <property type="match status" value="1"/>
</dbReference>
<dbReference type="InterPro" id="IPR002123">
    <property type="entry name" value="Plipid/glycerol_acylTrfase"/>
</dbReference>
<dbReference type="CDD" id="cd07987">
    <property type="entry name" value="LPLAT_MGAT-like"/>
    <property type="match status" value="1"/>
</dbReference>
<proteinExistence type="predicted"/>
<reference evidence="2" key="1">
    <citation type="submission" date="2020-11" db="EMBL/GenBank/DDBJ databases">
        <title>Nocardia NEAU-351.nov., a novel actinomycete isolated from the cow dung.</title>
        <authorList>
            <person name="Zhang X."/>
        </authorList>
    </citation>
    <scope>NUCLEOTIDE SEQUENCE</scope>
    <source>
        <strain evidence="2">NEAU-351</strain>
    </source>
</reference>
<dbReference type="PIRSF" id="PIRSF016753">
    <property type="entry name" value="P_lipid/glycerol_ac_tran_prd"/>
    <property type="match status" value="1"/>
</dbReference>
<protein>
    <submittedName>
        <fullName evidence="2">Acyltransferase family protein</fullName>
    </submittedName>
</protein>
<dbReference type="GO" id="GO:0016746">
    <property type="term" value="F:acyltransferase activity"/>
    <property type="evidence" value="ECO:0007669"/>
    <property type="project" value="UniProtKB-KW"/>
</dbReference>
<gene>
    <name evidence="2" type="ORF">IT779_35365</name>
</gene>
<dbReference type="GO" id="GO:0016020">
    <property type="term" value="C:membrane"/>
    <property type="evidence" value="ECO:0007669"/>
    <property type="project" value="TreeGrafter"/>
</dbReference>